<keyword evidence="2" id="KW-1185">Reference proteome</keyword>
<reference evidence="1" key="1">
    <citation type="submission" date="2023-07" db="EMBL/GenBank/DDBJ databases">
        <title>Black Yeasts Isolated from many extreme environments.</title>
        <authorList>
            <person name="Coleine C."/>
            <person name="Stajich J.E."/>
            <person name="Selbmann L."/>
        </authorList>
    </citation>
    <scope>NUCLEOTIDE SEQUENCE</scope>
    <source>
        <strain evidence="1">CCFEE 5714</strain>
    </source>
</reference>
<name>A0ACC3MI56_9PEZI</name>
<protein>
    <submittedName>
        <fullName evidence="1">RNA polymerase II mediator complex subunit</fullName>
    </submittedName>
</protein>
<evidence type="ECO:0000313" key="2">
    <source>
        <dbReference type="Proteomes" id="UP001281147"/>
    </source>
</evidence>
<comment type="caution">
    <text evidence="1">The sequence shown here is derived from an EMBL/GenBank/DDBJ whole genome shotgun (WGS) entry which is preliminary data.</text>
</comment>
<dbReference type="EMBL" id="JAUTXU010000265">
    <property type="protein sequence ID" value="KAK3691493.1"/>
    <property type="molecule type" value="Genomic_DNA"/>
</dbReference>
<organism evidence="1 2">
    <name type="scientific">Vermiconidia calcicola</name>
    <dbReference type="NCBI Taxonomy" id="1690605"/>
    <lineage>
        <taxon>Eukaryota</taxon>
        <taxon>Fungi</taxon>
        <taxon>Dikarya</taxon>
        <taxon>Ascomycota</taxon>
        <taxon>Pezizomycotina</taxon>
        <taxon>Dothideomycetes</taxon>
        <taxon>Dothideomycetidae</taxon>
        <taxon>Mycosphaerellales</taxon>
        <taxon>Extremaceae</taxon>
        <taxon>Vermiconidia</taxon>
    </lineage>
</organism>
<evidence type="ECO:0000313" key="1">
    <source>
        <dbReference type="EMBL" id="KAK3691493.1"/>
    </source>
</evidence>
<accession>A0ACC3MI56</accession>
<dbReference type="Proteomes" id="UP001281147">
    <property type="component" value="Unassembled WGS sequence"/>
</dbReference>
<proteinExistence type="predicted"/>
<gene>
    <name evidence="1" type="primary">SRB8_1</name>
    <name evidence="1" type="ORF">LTR37_018631</name>
</gene>
<sequence length="1434" mass="157193">MDYRPPLGAIQRPRAPQRAVSGGSYGSQQLSKRPTLPSRLSNVRSVSQPGDVVDLTADAAEGEKSNAAAFMDNRVKVVSSPDVIDLEDGDVEPPAKRVKMEENRLQTIGKGITGDGKATDMVNDVVPGSPLPSLPKANPSLTRSAIPRQNRFGMDQAARKAHGIDPPAAATRVPLPKKVLDFSPWCGNHPEDVLSETVVKAGYFDKLPNANQTESNSAKASIWPNLSQKNHHGLSMLGYLFTAVMEKRQAIGRCTAPSTFRPPPRVTVTDTKREAWLRDLANPEVPLRKQSRTIPHGIRGKLLMEQCLSKAIPLQRAVWLAKCVGANELRAFRRKGVSGSAAASGEIKWVREWTVHVEQFLEGVIGTCGQKDWQKSMNYAVKLATAFYAEKLLDVDHYLDWVVSSLAEATLERLPIWIVLAQINWKGITAYGKRGRRFAESILEHLHRISVDVRSGVNAPLKARLQKLLAVLAVSNRGCLIIPRTWEKYKHLLRSKAESDNAVNTPASELSRRNERLAAPLCKTTATTRSVLLNLYDELDSIALNVNIKDLAGRCQTLVPDAAKLVSALLDWASTLYRAGAARIYLVSGIIAQLRASRTDTDSMILQYLADVKHASAANTANIHKVVVELARLEAFSVGRYLQWLITSGVLSTSEESPCATDLIAALPTEGLPLHVLSTRKTLMRRLSYTNDENVQLEEALVSIDAAIARSSTEHVGPIELPSQLTISTQFSISQRVITKVGAMTKDNSITLGAFSVARDAIERIGDGASLSALIATATSTNNSALLATLTDTINLHAGALAALGHLEGLVESLTQHYLALRSQQPPNRTLILALTALAQRFQNQAALVKLLGDDLAICEQQSSLAVCSPASDSLVGMHATRLDSDEDIDAVFSSGNTMDEQLMHRVFLRIVQRAEKPPPPGPEPVSRVGAWLNQLRSVDGSGTFDTLVRTYLRAMFKSTWEVNFSAAIIESLASSGSISLAAVAEMSKDVNSPRTALSLLRLFLSDDVANAGLHGFEKYRFRLQQEYCRENHTEALVTIVRTACGAPDFEAEHPDLLQFMIRCSAAQHDSLRHIFEGGHPSETMIANAGRIVTAIIRLELPSDQQTMNMGVQRLVSMAGPLSIRYCVGAIRYMMTVGRWKPMDDETLGNAIMESFMSHSEVWPQLLEFAGEAVNKRMYDWAQDQLLGTLDNPDKLQDQSAQAHRQRCMDLLSSTNSAANMKENTRDVGMITDRLKDIERRLSEPKGSGTDSEAHFAGCLCQLRILLSLCVMLQTRHDLMESLFDLASTLSDDVPEPTQATLRFRSTNKVPDDPRLTFILGNTVNTADSWLALASQVHPSGSQQQRALGKYSSSQPQLSSRSLTPGQPQQSHAQPQHPRWPPQGGAPRSDGRMPVETKITPFPLRRWEIMPDPTPVMGENDASLSLALFGARKV</sequence>